<keyword evidence="1" id="KW-0489">Methyltransferase</keyword>
<proteinExistence type="predicted"/>
<dbReference type="Proteomes" id="UP001301769">
    <property type="component" value="Unassembled WGS sequence"/>
</dbReference>
<evidence type="ECO:0000313" key="8">
    <source>
        <dbReference type="EMBL" id="KAK4218788.1"/>
    </source>
</evidence>
<name>A0AAN6YHW9_9PEZI</name>
<dbReference type="AlphaFoldDB" id="A0AAN6YHW9"/>
<dbReference type="PROSITE" id="PS50280">
    <property type="entry name" value="SET"/>
    <property type="match status" value="1"/>
</dbReference>
<reference evidence="8" key="1">
    <citation type="journal article" date="2023" name="Mol. Phylogenet. Evol.">
        <title>Genome-scale phylogeny and comparative genomics of the fungal order Sordariales.</title>
        <authorList>
            <person name="Hensen N."/>
            <person name="Bonometti L."/>
            <person name="Westerberg I."/>
            <person name="Brannstrom I.O."/>
            <person name="Guillou S."/>
            <person name="Cros-Aarteil S."/>
            <person name="Calhoun S."/>
            <person name="Haridas S."/>
            <person name="Kuo A."/>
            <person name="Mondo S."/>
            <person name="Pangilinan J."/>
            <person name="Riley R."/>
            <person name="LaButti K."/>
            <person name="Andreopoulos B."/>
            <person name="Lipzen A."/>
            <person name="Chen C."/>
            <person name="Yan M."/>
            <person name="Daum C."/>
            <person name="Ng V."/>
            <person name="Clum A."/>
            <person name="Steindorff A."/>
            <person name="Ohm R.A."/>
            <person name="Martin F."/>
            <person name="Silar P."/>
            <person name="Natvig D.O."/>
            <person name="Lalanne C."/>
            <person name="Gautier V."/>
            <person name="Ament-Velasquez S.L."/>
            <person name="Kruys A."/>
            <person name="Hutchinson M.I."/>
            <person name="Powell A.J."/>
            <person name="Barry K."/>
            <person name="Miller A.N."/>
            <person name="Grigoriev I.V."/>
            <person name="Debuchy R."/>
            <person name="Gladieux P."/>
            <person name="Hiltunen Thoren M."/>
            <person name="Johannesson H."/>
        </authorList>
    </citation>
    <scope>NUCLEOTIDE SEQUENCE</scope>
    <source>
        <strain evidence="8">PSN293</strain>
    </source>
</reference>
<feature type="domain" description="SET" evidence="7">
    <location>
        <begin position="13"/>
        <end position="267"/>
    </location>
</feature>
<dbReference type="Pfam" id="PF00856">
    <property type="entry name" value="SET"/>
    <property type="match status" value="1"/>
</dbReference>
<dbReference type="PANTHER" id="PTHR46402">
    <property type="entry name" value="SET AND MYND DOMAIN-CONTAINING PROTEIN 5"/>
    <property type="match status" value="1"/>
</dbReference>
<accession>A0AAN6YHW9</accession>
<keyword evidence="2" id="KW-0808">Transferase</keyword>
<dbReference type="InterPro" id="IPR046341">
    <property type="entry name" value="SET_dom_sf"/>
</dbReference>
<keyword evidence="3" id="KW-0949">S-adenosyl-L-methionine</keyword>
<comment type="catalytic activity">
    <reaction evidence="6">
        <text>L-lysyl-[histone] + S-adenosyl-L-methionine = N(6)-methyl-L-lysyl-[histone] + S-adenosyl-L-homocysteine + H(+)</text>
        <dbReference type="Rhea" id="RHEA:10024"/>
        <dbReference type="Rhea" id="RHEA-COMP:9845"/>
        <dbReference type="Rhea" id="RHEA-COMP:9846"/>
        <dbReference type="ChEBI" id="CHEBI:15378"/>
        <dbReference type="ChEBI" id="CHEBI:29969"/>
        <dbReference type="ChEBI" id="CHEBI:57856"/>
        <dbReference type="ChEBI" id="CHEBI:59789"/>
        <dbReference type="ChEBI" id="CHEBI:61929"/>
    </reaction>
    <physiologicalReaction direction="left-to-right" evidence="6">
        <dbReference type="Rhea" id="RHEA:10025"/>
    </physiologicalReaction>
</comment>
<feature type="non-terminal residue" evidence="8">
    <location>
        <position position="1"/>
    </location>
</feature>
<comment type="caution">
    <text evidence="8">The sequence shown here is derived from an EMBL/GenBank/DDBJ whole genome shotgun (WGS) entry which is preliminary data.</text>
</comment>
<evidence type="ECO:0000256" key="1">
    <source>
        <dbReference type="ARBA" id="ARBA00022603"/>
    </source>
</evidence>
<evidence type="ECO:0000256" key="4">
    <source>
        <dbReference type="ARBA" id="ARBA00042380"/>
    </source>
</evidence>
<evidence type="ECO:0000313" key="9">
    <source>
        <dbReference type="Proteomes" id="UP001301769"/>
    </source>
</evidence>
<evidence type="ECO:0000259" key="7">
    <source>
        <dbReference type="PROSITE" id="PS50280"/>
    </source>
</evidence>
<dbReference type="GO" id="GO:0042799">
    <property type="term" value="F:histone H4K20 methyltransferase activity"/>
    <property type="evidence" value="ECO:0007669"/>
    <property type="project" value="TreeGrafter"/>
</dbReference>
<protein>
    <recommendedName>
        <fullName evidence="5">Histone-lysine N-methyltransferase SET5</fullName>
    </recommendedName>
    <alternativeName>
        <fullName evidence="4">SET domain-containing protein 5</fullName>
    </alternativeName>
</protein>
<dbReference type="GO" id="GO:0045814">
    <property type="term" value="P:negative regulation of gene expression, epigenetic"/>
    <property type="evidence" value="ECO:0007669"/>
    <property type="project" value="TreeGrafter"/>
</dbReference>
<gene>
    <name evidence="8" type="ORF">QBC37DRAFT_274160</name>
</gene>
<dbReference type="GO" id="GO:0032259">
    <property type="term" value="P:methylation"/>
    <property type="evidence" value="ECO:0007669"/>
    <property type="project" value="UniProtKB-KW"/>
</dbReference>
<reference evidence="8" key="2">
    <citation type="submission" date="2023-05" db="EMBL/GenBank/DDBJ databases">
        <authorList>
            <consortium name="Lawrence Berkeley National Laboratory"/>
            <person name="Steindorff A."/>
            <person name="Hensen N."/>
            <person name="Bonometti L."/>
            <person name="Westerberg I."/>
            <person name="Brannstrom I.O."/>
            <person name="Guillou S."/>
            <person name="Cros-Aarteil S."/>
            <person name="Calhoun S."/>
            <person name="Haridas S."/>
            <person name="Kuo A."/>
            <person name="Mondo S."/>
            <person name="Pangilinan J."/>
            <person name="Riley R."/>
            <person name="Labutti K."/>
            <person name="Andreopoulos B."/>
            <person name="Lipzen A."/>
            <person name="Chen C."/>
            <person name="Yanf M."/>
            <person name="Daum C."/>
            <person name="Ng V."/>
            <person name="Clum A."/>
            <person name="Ohm R."/>
            <person name="Martin F."/>
            <person name="Silar P."/>
            <person name="Natvig D."/>
            <person name="Lalanne C."/>
            <person name="Gautier V."/>
            <person name="Ament-Velasquez S.L."/>
            <person name="Kruys A."/>
            <person name="Hutchinson M.I."/>
            <person name="Powell A.J."/>
            <person name="Barry K."/>
            <person name="Miller A.N."/>
            <person name="Grigoriev I.V."/>
            <person name="Debuchy R."/>
            <person name="Gladieux P."/>
            <person name="Thoren M.H."/>
            <person name="Johannesson H."/>
        </authorList>
    </citation>
    <scope>NUCLEOTIDE SEQUENCE</scope>
    <source>
        <strain evidence="8">PSN293</strain>
    </source>
</reference>
<dbReference type="SUPFAM" id="SSF82199">
    <property type="entry name" value="SET domain"/>
    <property type="match status" value="1"/>
</dbReference>
<sequence length="314" mass="35677">PKNLLHRGPNNGPAVCVRLIDEEIGLGLVAARPLHRGDWIFHEAPAMDVPYVPNRAYIGTDFITNGQLAEYENATQSWHGMELLRIAYPWFASEMGLPTHIWHRAGPALNHGLGHRLVQGKQGPREVDREEYEQWISRFTPKAPMADADAQRAAHQQICRQFFHSYAFTDVKETAKQGNSKNPNAIRRAYFYLLASLINHRCTPFKKTVHERIHNIGRDATGAVPRGPNCEFRIGKEGLAHFIQPSHIAVRALRDILKGEELTINYGKAIDLGFKCRCIECQASWRRRTKERVRTKLEETFTKNKNADPPPPPA</sequence>
<evidence type="ECO:0000256" key="2">
    <source>
        <dbReference type="ARBA" id="ARBA00022679"/>
    </source>
</evidence>
<keyword evidence="9" id="KW-1185">Reference proteome</keyword>
<dbReference type="SMART" id="SM00317">
    <property type="entry name" value="SET"/>
    <property type="match status" value="1"/>
</dbReference>
<evidence type="ECO:0000256" key="6">
    <source>
        <dbReference type="ARBA" id="ARBA00048619"/>
    </source>
</evidence>
<dbReference type="PANTHER" id="PTHR46402:SF2">
    <property type="entry name" value="HISTONE-LYSINE N-TRIMETHYLTRANSFERASE SMYD5"/>
    <property type="match status" value="1"/>
</dbReference>
<evidence type="ECO:0000256" key="5">
    <source>
        <dbReference type="ARBA" id="ARBA00044528"/>
    </source>
</evidence>
<dbReference type="EMBL" id="MU858051">
    <property type="protein sequence ID" value="KAK4218788.1"/>
    <property type="molecule type" value="Genomic_DNA"/>
</dbReference>
<dbReference type="InterPro" id="IPR001214">
    <property type="entry name" value="SET_dom"/>
</dbReference>
<evidence type="ECO:0000256" key="3">
    <source>
        <dbReference type="ARBA" id="ARBA00022691"/>
    </source>
</evidence>
<dbReference type="Gene3D" id="2.170.270.10">
    <property type="entry name" value="SET domain"/>
    <property type="match status" value="1"/>
</dbReference>
<organism evidence="8 9">
    <name type="scientific">Rhypophila decipiens</name>
    <dbReference type="NCBI Taxonomy" id="261697"/>
    <lineage>
        <taxon>Eukaryota</taxon>
        <taxon>Fungi</taxon>
        <taxon>Dikarya</taxon>
        <taxon>Ascomycota</taxon>
        <taxon>Pezizomycotina</taxon>
        <taxon>Sordariomycetes</taxon>
        <taxon>Sordariomycetidae</taxon>
        <taxon>Sordariales</taxon>
        <taxon>Naviculisporaceae</taxon>
        <taxon>Rhypophila</taxon>
    </lineage>
</organism>